<dbReference type="AlphaFoldDB" id="A0AAN9VP86"/>
<evidence type="ECO:0000256" key="7">
    <source>
        <dbReference type="ARBA" id="ARBA00022741"/>
    </source>
</evidence>
<feature type="domain" description="C-CAP/cofactor C-like" evidence="15">
    <location>
        <begin position="20"/>
        <end position="175"/>
    </location>
</feature>
<evidence type="ECO:0000256" key="10">
    <source>
        <dbReference type="ARBA" id="ARBA00023139"/>
    </source>
</evidence>
<accession>A0AAN9VP86</accession>
<keyword evidence="9" id="KW-0472">Membrane</keyword>
<dbReference type="GO" id="GO:0005096">
    <property type="term" value="F:GTPase activator activity"/>
    <property type="evidence" value="ECO:0007669"/>
    <property type="project" value="UniProtKB-UniRule"/>
</dbReference>
<dbReference type="PROSITE" id="PS51329">
    <property type="entry name" value="C_CAP_COFACTOR_C"/>
    <property type="match status" value="1"/>
</dbReference>
<evidence type="ECO:0000313" key="16">
    <source>
        <dbReference type="EMBL" id="KAK7868750.1"/>
    </source>
</evidence>
<evidence type="ECO:0000256" key="11">
    <source>
        <dbReference type="ARBA" id="ARBA00023288"/>
    </source>
</evidence>
<dbReference type="InterPro" id="IPR036850">
    <property type="entry name" value="NDK-like_dom_sf"/>
</dbReference>
<dbReference type="InterPro" id="IPR017901">
    <property type="entry name" value="C-CAP_CF_C-like"/>
</dbReference>
<dbReference type="InterPro" id="IPR016098">
    <property type="entry name" value="CAP/MinC_C"/>
</dbReference>
<evidence type="ECO:0000256" key="3">
    <source>
        <dbReference type="ARBA" id="ARBA00015771"/>
    </source>
</evidence>
<comment type="function">
    <text evidence="12">Acts as a GTPase-activating protein (GAP) for tubulin in concert with tubulin-specific chaperone C, but does not enhance tubulin heterodimerization.</text>
</comment>
<keyword evidence="8 12" id="KW-0342">GTP-binding</keyword>
<evidence type="ECO:0000256" key="14">
    <source>
        <dbReference type="PIRSR" id="PIRSR037947-2"/>
    </source>
</evidence>
<comment type="caution">
    <text evidence="16">The sequence shown here is derived from an EMBL/GenBank/DDBJ whole genome shotgun (WGS) entry which is preliminary data.</text>
</comment>
<dbReference type="Gene3D" id="2.160.20.70">
    <property type="match status" value="1"/>
</dbReference>
<keyword evidence="5" id="KW-1003">Cell membrane</keyword>
<evidence type="ECO:0000256" key="9">
    <source>
        <dbReference type="ARBA" id="ARBA00023136"/>
    </source>
</evidence>
<sequence>MGCYFHKARFDSRKADNSEKKEYSWDKRCKVNSSDYLVQDIIDSEVVRLPGSVNGQQFIIQNCKNSTFYILDHMNAVVIDDCLDCKIVLGAVKGSVFLRDCKECVCIVACGQFRARDCRKLDIFLCCPTRPVLESSGSIHFGCYQLFYSGLEDHFSKTNLSAFNNEWSNIHDFTPIDGEDNWCLLPDTLSINDYISTPESEKTAQLGLTFSAEKSVVPHTWGPHKIISGQVCLVIFFFDGHQSLRVNKFINKMKMDNPECLLLLSKEKQMSSRDAELVFKSSAYNNVVTDGHVVGLQFCGPNCIQVCEKIISRLNKGESDLIHITTNATTSHQQADLFFNASMNAICS</sequence>
<dbReference type="PANTHER" id="PTHR15440">
    <property type="entry name" value="XRP2 PROTEIN"/>
    <property type="match status" value="1"/>
</dbReference>
<gene>
    <name evidence="16" type="ORF">R5R35_002547</name>
</gene>
<dbReference type="EMBL" id="JAZDUA010000087">
    <property type="protein sequence ID" value="KAK7868750.1"/>
    <property type="molecule type" value="Genomic_DNA"/>
</dbReference>
<evidence type="ECO:0000256" key="4">
    <source>
        <dbReference type="ARBA" id="ARBA00022468"/>
    </source>
</evidence>
<evidence type="ECO:0000256" key="8">
    <source>
        <dbReference type="ARBA" id="ARBA00023134"/>
    </source>
</evidence>
<evidence type="ECO:0000256" key="1">
    <source>
        <dbReference type="ARBA" id="ARBA00004342"/>
    </source>
</evidence>
<evidence type="ECO:0000256" key="2">
    <source>
        <dbReference type="ARBA" id="ARBA00008848"/>
    </source>
</evidence>
<dbReference type="GO" id="GO:0006892">
    <property type="term" value="P:post-Golgi vesicle-mediated transport"/>
    <property type="evidence" value="ECO:0007669"/>
    <property type="project" value="TreeGrafter"/>
</dbReference>
<dbReference type="Gene3D" id="3.30.70.141">
    <property type="entry name" value="Nucleoside diphosphate kinase-like domain"/>
    <property type="match status" value="1"/>
</dbReference>
<evidence type="ECO:0000313" key="17">
    <source>
        <dbReference type="Proteomes" id="UP001378592"/>
    </source>
</evidence>
<dbReference type="Pfam" id="PF07986">
    <property type="entry name" value="TBCC"/>
    <property type="match status" value="1"/>
</dbReference>
<dbReference type="SUPFAM" id="SSF69340">
    <property type="entry name" value="C-terminal domain of adenylylcyclase associated protein"/>
    <property type="match status" value="1"/>
</dbReference>
<dbReference type="GO" id="GO:0005929">
    <property type="term" value="C:cilium"/>
    <property type="evidence" value="ECO:0007669"/>
    <property type="project" value="TreeGrafter"/>
</dbReference>
<dbReference type="InterPro" id="IPR012945">
    <property type="entry name" value="Tubulin-bd_cofactor_C_dom"/>
</dbReference>
<proteinExistence type="inferred from homology"/>
<feature type="lipid moiety-binding region" description="N-myristoyl glycine" evidence="14">
    <location>
        <position position="2"/>
    </location>
</feature>
<protein>
    <recommendedName>
        <fullName evidence="3 12">Protein XRP2</fullName>
    </recommendedName>
</protein>
<keyword evidence="10" id="KW-0564">Palmitate</keyword>
<dbReference type="InterPro" id="IPR006599">
    <property type="entry name" value="CARP_motif"/>
</dbReference>
<feature type="lipid moiety-binding region" description="S-palmitoyl cysteine" evidence="14">
    <location>
        <position position="3"/>
    </location>
</feature>
<feature type="binding site" evidence="13">
    <location>
        <begin position="94"/>
        <end position="95"/>
    </location>
    <ligand>
        <name>GTP</name>
        <dbReference type="ChEBI" id="CHEBI:37565"/>
    </ligand>
</feature>
<dbReference type="PIRSF" id="PIRSF037947">
    <property type="entry name" value="Protein_XRP2"/>
    <property type="match status" value="1"/>
</dbReference>
<organism evidence="16 17">
    <name type="scientific">Gryllus longicercus</name>
    <dbReference type="NCBI Taxonomy" id="2509291"/>
    <lineage>
        <taxon>Eukaryota</taxon>
        <taxon>Metazoa</taxon>
        <taxon>Ecdysozoa</taxon>
        <taxon>Arthropoda</taxon>
        <taxon>Hexapoda</taxon>
        <taxon>Insecta</taxon>
        <taxon>Pterygota</taxon>
        <taxon>Neoptera</taxon>
        <taxon>Polyneoptera</taxon>
        <taxon>Orthoptera</taxon>
        <taxon>Ensifera</taxon>
        <taxon>Gryllidea</taxon>
        <taxon>Grylloidea</taxon>
        <taxon>Gryllidae</taxon>
        <taxon>Gryllinae</taxon>
        <taxon>Gryllus</taxon>
    </lineage>
</organism>
<dbReference type="PANTHER" id="PTHR15440:SF0">
    <property type="entry name" value="PROTEIN XRP2"/>
    <property type="match status" value="1"/>
</dbReference>
<comment type="subcellular location">
    <subcellularLocation>
        <location evidence="1">Cell membrane</location>
        <topology evidence="1">Lipid-anchor</topology>
        <orientation evidence="1">Cytoplasmic side</orientation>
    </subcellularLocation>
</comment>
<dbReference type="InterPro" id="IPR036223">
    <property type="entry name" value="CAP_C_sf"/>
</dbReference>
<dbReference type="Proteomes" id="UP001378592">
    <property type="component" value="Unassembled WGS sequence"/>
</dbReference>
<evidence type="ECO:0000256" key="5">
    <source>
        <dbReference type="ARBA" id="ARBA00022475"/>
    </source>
</evidence>
<name>A0AAN9VP86_9ORTH</name>
<keyword evidence="7 12" id="KW-0547">Nucleotide-binding</keyword>
<keyword evidence="6" id="KW-0519">Myristate</keyword>
<evidence type="ECO:0000259" key="15">
    <source>
        <dbReference type="PROSITE" id="PS51329"/>
    </source>
</evidence>
<keyword evidence="4 12" id="KW-0343">GTPase activation</keyword>
<dbReference type="FunFam" id="2.160.20.70:FF:000004">
    <property type="entry name" value="Protein XRP2"/>
    <property type="match status" value="1"/>
</dbReference>
<dbReference type="SMART" id="SM00673">
    <property type="entry name" value="CARP"/>
    <property type="match status" value="2"/>
</dbReference>
<evidence type="ECO:0000256" key="6">
    <source>
        <dbReference type="ARBA" id="ARBA00022707"/>
    </source>
</evidence>
<keyword evidence="17" id="KW-1185">Reference proteome</keyword>
<dbReference type="GO" id="GO:0005525">
    <property type="term" value="F:GTP binding"/>
    <property type="evidence" value="ECO:0007669"/>
    <property type="project" value="UniProtKB-UniRule"/>
</dbReference>
<comment type="similarity">
    <text evidence="2 12">Belongs to the TBCC family.</text>
</comment>
<evidence type="ECO:0000256" key="12">
    <source>
        <dbReference type="PIRNR" id="PIRNR037947"/>
    </source>
</evidence>
<evidence type="ECO:0000256" key="13">
    <source>
        <dbReference type="PIRSR" id="PIRSR037947-1"/>
    </source>
</evidence>
<dbReference type="GO" id="GO:1990075">
    <property type="term" value="C:periciliary membrane compartment"/>
    <property type="evidence" value="ECO:0007669"/>
    <property type="project" value="TreeGrafter"/>
</dbReference>
<keyword evidence="11" id="KW-0449">Lipoprotein</keyword>
<reference evidence="16 17" key="1">
    <citation type="submission" date="2024-03" db="EMBL/GenBank/DDBJ databases">
        <title>The genome assembly and annotation of the cricket Gryllus longicercus Weissman &amp; Gray.</title>
        <authorList>
            <person name="Szrajer S."/>
            <person name="Gray D."/>
            <person name="Ylla G."/>
        </authorList>
    </citation>
    <scope>NUCLEOTIDE SEQUENCE [LARGE SCALE GENOMIC DNA]</scope>
    <source>
        <strain evidence="16">DAG 2021-001</strain>
        <tissue evidence="16">Whole body minus gut</tissue>
    </source>
</reference>
<dbReference type="InterPro" id="IPR039093">
    <property type="entry name" value="XRP2"/>
</dbReference>